<accession>A0A4Q9FVX6</accession>
<sequence>MQASAACDLAVQARLTLRISARSVWSDQTWHLDGYRPGANRGDFSLSWGFYLSDDSRFDDPQWTDWREAAKLFLWSLKLDPPPGRRAVHDSTIVSVFKALRMLIRWMVAHGYRRFADLDRDACERFLAAMAQRPGSKPGKTLSATTLHAYADLLARLYLQGAKFPEVAIDDPFPGTAPPFARRDRGWLPYTPDAVAVPLLSAALRLIEQPADDVIALQTQAQTAYDDALARGLSQTKASFIVTAAIAPFVFSTLPEEELPWHEAPITSTKQVRYLADRIYDACFVVIAYLVGARVSEILGLQAGCIEQHPLGDGGESFAYLGGTIYKTAREAGGQAHRWVAPAPVERAIEVMEQLSARLRAQNQRSELFLVMASTGLVGPAARINLPIVSTIIRRLNELFAPFINLPEHEGEPWHLNTHQGRKTFARFVGKRDRTGLHALQAHFGHVSRAMTDRGYVGTDFALDDLIDRHAQEETCAALEEVLTATALAGKGGRMIAARSQFRGRTRDGDVQAYVRFLMDETDLRLGVCDWGYCVYRAETAACLGDERGPNPVLRTESTCLTCANFAVTARHRPVWQARRDRNADLLGHPELDPVSRRLAETRIAECNRILGELAGDGKDGRSGT</sequence>
<protein>
    <submittedName>
        <fullName evidence="3">Integrase</fullName>
    </submittedName>
</protein>
<dbReference type="GO" id="GO:0015074">
    <property type="term" value="P:DNA integration"/>
    <property type="evidence" value="ECO:0007669"/>
    <property type="project" value="InterPro"/>
</dbReference>
<evidence type="ECO:0000313" key="4">
    <source>
        <dbReference type="Proteomes" id="UP000293520"/>
    </source>
</evidence>
<dbReference type="Proteomes" id="UP000293520">
    <property type="component" value="Unassembled WGS sequence"/>
</dbReference>
<feature type="domain" description="Tyr recombinase" evidence="2">
    <location>
        <begin position="262"/>
        <end position="471"/>
    </location>
</feature>
<dbReference type="EMBL" id="SISK01000015">
    <property type="protein sequence ID" value="TBN37015.1"/>
    <property type="molecule type" value="Genomic_DNA"/>
</dbReference>
<dbReference type="InterPro" id="IPR013762">
    <property type="entry name" value="Integrase-like_cat_sf"/>
</dbReference>
<keyword evidence="1" id="KW-0233">DNA recombination</keyword>
<reference evidence="3 4" key="1">
    <citation type="submission" date="2019-02" db="EMBL/GenBank/DDBJ databases">
        <title>Paracoccus subflavus sp. nov., isolated from marine sediment of the Pacific Ocean.</title>
        <authorList>
            <person name="Zhang G."/>
        </authorList>
    </citation>
    <scope>NUCLEOTIDE SEQUENCE [LARGE SCALE GENOMIC DNA]</scope>
    <source>
        <strain evidence="3 4">GY0581</strain>
    </source>
</reference>
<keyword evidence="4" id="KW-1185">Reference proteome</keyword>
<dbReference type="GO" id="GO:0006310">
    <property type="term" value="P:DNA recombination"/>
    <property type="evidence" value="ECO:0007669"/>
    <property type="project" value="UniProtKB-KW"/>
</dbReference>
<dbReference type="InterPro" id="IPR002104">
    <property type="entry name" value="Integrase_catalytic"/>
</dbReference>
<dbReference type="Gene3D" id="1.10.443.10">
    <property type="entry name" value="Intergrase catalytic core"/>
    <property type="match status" value="1"/>
</dbReference>
<dbReference type="SUPFAM" id="SSF56349">
    <property type="entry name" value="DNA breaking-rejoining enzymes"/>
    <property type="match status" value="1"/>
</dbReference>
<organism evidence="3 4">
    <name type="scientific">Paracoccus subflavus</name>
    <dbReference type="NCBI Taxonomy" id="2528244"/>
    <lineage>
        <taxon>Bacteria</taxon>
        <taxon>Pseudomonadati</taxon>
        <taxon>Pseudomonadota</taxon>
        <taxon>Alphaproteobacteria</taxon>
        <taxon>Rhodobacterales</taxon>
        <taxon>Paracoccaceae</taxon>
        <taxon>Paracoccus</taxon>
    </lineage>
</organism>
<dbReference type="OrthoDB" id="7431390at2"/>
<gene>
    <name evidence="3" type="ORF">EYE42_15010</name>
</gene>
<evidence type="ECO:0000313" key="3">
    <source>
        <dbReference type="EMBL" id="TBN37015.1"/>
    </source>
</evidence>
<name>A0A4Q9FVX6_9RHOB</name>
<dbReference type="GO" id="GO:0003677">
    <property type="term" value="F:DNA binding"/>
    <property type="evidence" value="ECO:0007669"/>
    <property type="project" value="InterPro"/>
</dbReference>
<comment type="caution">
    <text evidence="3">The sequence shown here is derived from an EMBL/GenBank/DDBJ whole genome shotgun (WGS) entry which is preliminary data.</text>
</comment>
<evidence type="ECO:0000259" key="2">
    <source>
        <dbReference type="PROSITE" id="PS51898"/>
    </source>
</evidence>
<proteinExistence type="predicted"/>
<dbReference type="AlphaFoldDB" id="A0A4Q9FVX6"/>
<dbReference type="InterPro" id="IPR011010">
    <property type="entry name" value="DNA_brk_join_enz"/>
</dbReference>
<evidence type="ECO:0000256" key="1">
    <source>
        <dbReference type="ARBA" id="ARBA00023172"/>
    </source>
</evidence>
<dbReference type="PROSITE" id="PS51898">
    <property type="entry name" value="TYR_RECOMBINASE"/>
    <property type="match status" value="1"/>
</dbReference>